<comment type="caution">
    <text evidence="1">The sequence shown here is derived from an EMBL/GenBank/DDBJ whole genome shotgun (WGS) entry which is preliminary data.</text>
</comment>
<keyword evidence="2" id="KW-1185">Reference proteome</keyword>
<gene>
    <name evidence="1" type="ORF">PG996_003013</name>
</gene>
<dbReference type="Proteomes" id="UP001446871">
    <property type="component" value="Unassembled WGS sequence"/>
</dbReference>
<sequence>MATDLFGPADPNAAKAAAETDPATLTLRLLTRKSLGQAAGNYPANANAFRGAIAYITNRDFQSTDDFEDEPEEERRATWAVFGYMFLENRGVEDLPMIASPTKRHTSQPRLFMPHIHRAIGKLTAFRNF</sequence>
<proteinExistence type="predicted"/>
<organism evidence="1 2">
    <name type="scientific">Apiospora saccharicola</name>
    <dbReference type="NCBI Taxonomy" id="335842"/>
    <lineage>
        <taxon>Eukaryota</taxon>
        <taxon>Fungi</taxon>
        <taxon>Dikarya</taxon>
        <taxon>Ascomycota</taxon>
        <taxon>Pezizomycotina</taxon>
        <taxon>Sordariomycetes</taxon>
        <taxon>Xylariomycetidae</taxon>
        <taxon>Amphisphaeriales</taxon>
        <taxon>Apiosporaceae</taxon>
        <taxon>Apiospora</taxon>
    </lineage>
</organism>
<dbReference type="EMBL" id="JAQQWM010000002">
    <property type="protein sequence ID" value="KAK8076843.1"/>
    <property type="molecule type" value="Genomic_DNA"/>
</dbReference>
<name>A0ABR1W053_9PEZI</name>
<evidence type="ECO:0000313" key="2">
    <source>
        <dbReference type="Proteomes" id="UP001446871"/>
    </source>
</evidence>
<reference evidence="1 2" key="1">
    <citation type="submission" date="2023-01" db="EMBL/GenBank/DDBJ databases">
        <title>Analysis of 21 Apiospora genomes using comparative genomics revels a genus with tremendous synthesis potential of carbohydrate active enzymes and secondary metabolites.</title>
        <authorList>
            <person name="Sorensen T."/>
        </authorList>
    </citation>
    <scope>NUCLEOTIDE SEQUENCE [LARGE SCALE GENOMIC DNA]</scope>
    <source>
        <strain evidence="1 2">CBS 83171</strain>
    </source>
</reference>
<protein>
    <submittedName>
        <fullName evidence="1">Uncharacterized protein</fullName>
    </submittedName>
</protein>
<evidence type="ECO:0000313" key="1">
    <source>
        <dbReference type="EMBL" id="KAK8076843.1"/>
    </source>
</evidence>
<accession>A0ABR1W053</accession>